<dbReference type="InterPro" id="IPR015943">
    <property type="entry name" value="WD40/YVTN_repeat-like_dom_sf"/>
</dbReference>
<dbReference type="PRINTS" id="PR00320">
    <property type="entry name" value="GPROTEINBRPT"/>
</dbReference>
<feature type="repeat" description="WD" evidence="3">
    <location>
        <begin position="37"/>
        <end position="64"/>
    </location>
</feature>
<gene>
    <name evidence="4" type="ORF">N7458_000597</name>
</gene>
<accession>A0AAD6CGG0</accession>
<name>A0AAD6CGG0_9EURO</name>
<protein>
    <recommendedName>
        <fullName evidence="6">Anaphase-promoting complex subunit 4 WD40 domain-containing protein</fullName>
    </recommendedName>
</protein>
<feature type="repeat" description="WD" evidence="3">
    <location>
        <begin position="71"/>
        <end position="112"/>
    </location>
</feature>
<evidence type="ECO:0000256" key="2">
    <source>
        <dbReference type="ARBA" id="ARBA00022737"/>
    </source>
</evidence>
<dbReference type="PROSITE" id="PS50082">
    <property type="entry name" value="WD_REPEATS_2"/>
    <property type="match status" value="3"/>
</dbReference>
<dbReference type="PROSITE" id="PS00678">
    <property type="entry name" value="WD_REPEATS_1"/>
    <property type="match status" value="2"/>
</dbReference>
<reference evidence="4" key="1">
    <citation type="submission" date="2022-12" db="EMBL/GenBank/DDBJ databases">
        <authorList>
            <person name="Petersen C."/>
        </authorList>
    </citation>
    <scope>NUCLEOTIDE SEQUENCE</scope>
    <source>
        <strain evidence="4">IBT 16125</strain>
    </source>
</reference>
<keyword evidence="2" id="KW-0677">Repeat</keyword>
<keyword evidence="1 3" id="KW-0853">WD repeat</keyword>
<dbReference type="InterPro" id="IPR011047">
    <property type="entry name" value="Quinoprotein_ADH-like_sf"/>
</dbReference>
<dbReference type="RefSeq" id="XP_056771758.1">
    <property type="nucleotide sequence ID" value="XM_056903991.1"/>
</dbReference>
<evidence type="ECO:0000313" key="4">
    <source>
        <dbReference type="EMBL" id="KAJ5464911.1"/>
    </source>
</evidence>
<evidence type="ECO:0000256" key="3">
    <source>
        <dbReference type="PROSITE-ProRule" id="PRU00221"/>
    </source>
</evidence>
<sequence length="185" mass="19495">MPVSTTFSPDGRLLVSGSDDGIVRLWDAATGSLQQTLKGHLDSAWSVAFSPDGRLLASGSSDETGDLQLILEGHSGSVNSVAFSPDGRLLASGSSDRTVRLWDTATGGLQETLNTQGAVFEIEFTQDGSYLITDQGTFDVPSRLNLKGGGTSSNEDNFGDSGDRLYTLEASSFDTKGSAMFDRSL</sequence>
<dbReference type="InterPro" id="IPR001680">
    <property type="entry name" value="WD40_rpt"/>
</dbReference>
<keyword evidence="5" id="KW-1185">Reference proteome</keyword>
<proteinExistence type="predicted"/>
<dbReference type="GeneID" id="81594234"/>
<dbReference type="Gene3D" id="2.130.10.10">
    <property type="entry name" value="YVTN repeat-like/Quinoprotein amine dehydrogenase"/>
    <property type="match status" value="2"/>
</dbReference>
<evidence type="ECO:0000313" key="5">
    <source>
        <dbReference type="Proteomes" id="UP001213681"/>
    </source>
</evidence>
<feature type="repeat" description="WD" evidence="3">
    <location>
        <begin position="1"/>
        <end position="36"/>
    </location>
</feature>
<dbReference type="InterPro" id="IPR020472">
    <property type="entry name" value="WD40_PAC1"/>
</dbReference>
<dbReference type="AlphaFoldDB" id="A0AAD6CGG0"/>
<comment type="caution">
    <text evidence="4">The sequence shown here is derived from an EMBL/GenBank/DDBJ whole genome shotgun (WGS) entry which is preliminary data.</text>
</comment>
<dbReference type="SUPFAM" id="SSF50998">
    <property type="entry name" value="Quinoprotein alcohol dehydrogenase-like"/>
    <property type="match status" value="1"/>
</dbReference>
<reference evidence="4" key="2">
    <citation type="journal article" date="2023" name="IMA Fungus">
        <title>Comparative genomic study of the Penicillium genus elucidates a diverse pangenome and 15 lateral gene transfer events.</title>
        <authorList>
            <person name="Petersen C."/>
            <person name="Sorensen T."/>
            <person name="Nielsen M.R."/>
            <person name="Sondergaard T.E."/>
            <person name="Sorensen J.L."/>
            <person name="Fitzpatrick D.A."/>
            <person name="Frisvad J.C."/>
            <person name="Nielsen K.L."/>
        </authorList>
    </citation>
    <scope>NUCLEOTIDE SEQUENCE</scope>
    <source>
        <strain evidence="4">IBT 16125</strain>
    </source>
</reference>
<evidence type="ECO:0008006" key="6">
    <source>
        <dbReference type="Google" id="ProtNLM"/>
    </source>
</evidence>
<dbReference type="SMART" id="SM00320">
    <property type="entry name" value="WD40"/>
    <property type="match status" value="3"/>
</dbReference>
<dbReference type="Pfam" id="PF00400">
    <property type="entry name" value="WD40"/>
    <property type="match status" value="3"/>
</dbReference>
<dbReference type="InterPro" id="IPR019775">
    <property type="entry name" value="WD40_repeat_CS"/>
</dbReference>
<dbReference type="EMBL" id="JAPVEA010000001">
    <property type="protein sequence ID" value="KAJ5464911.1"/>
    <property type="molecule type" value="Genomic_DNA"/>
</dbReference>
<dbReference type="PANTHER" id="PTHR19879:SF9">
    <property type="entry name" value="TRANSCRIPTION INITIATION FACTOR TFIID SUBUNIT 5"/>
    <property type="match status" value="1"/>
</dbReference>
<dbReference type="Proteomes" id="UP001213681">
    <property type="component" value="Unassembled WGS sequence"/>
</dbReference>
<evidence type="ECO:0000256" key="1">
    <source>
        <dbReference type="ARBA" id="ARBA00022574"/>
    </source>
</evidence>
<dbReference type="PANTHER" id="PTHR19879">
    <property type="entry name" value="TRANSCRIPTION INITIATION FACTOR TFIID"/>
    <property type="match status" value="1"/>
</dbReference>
<organism evidence="4 5">
    <name type="scientific">Penicillium daleae</name>
    <dbReference type="NCBI Taxonomy" id="63821"/>
    <lineage>
        <taxon>Eukaryota</taxon>
        <taxon>Fungi</taxon>
        <taxon>Dikarya</taxon>
        <taxon>Ascomycota</taxon>
        <taxon>Pezizomycotina</taxon>
        <taxon>Eurotiomycetes</taxon>
        <taxon>Eurotiomycetidae</taxon>
        <taxon>Eurotiales</taxon>
        <taxon>Aspergillaceae</taxon>
        <taxon>Penicillium</taxon>
    </lineage>
</organism>
<dbReference type="PROSITE" id="PS50294">
    <property type="entry name" value="WD_REPEATS_REGION"/>
    <property type="match status" value="2"/>
</dbReference>